<feature type="compositionally biased region" description="Polar residues" evidence="9">
    <location>
        <begin position="538"/>
        <end position="554"/>
    </location>
</feature>
<evidence type="ECO:0000256" key="9">
    <source>
        <dbReference type="SAM" id="MobiDB-lite"/>
    </source>
</evidence>
<dbReference type="SUPFAM" id="SSF74788">
    <property type="entry name" value="Cullin repeat-like"/>
    <property type="match status" value="1"/>
</dbReference>
<evidence type="ECO:0000256" key="1">
    <source>
        <dbReference type="ARBA" id="ARBA00004395"/>
    </source>
</evidence>
<name>A0A8H7EUP3_9FUNG</name>
<dbReference type="InterPro" id="IPR016159">
    <property type="entry name" value="Cullin_repeat-like_dom_sf"/>
</dbReference>
<dbReference type="PANTHER" id="PTHR21311:SF0">
    <property type="entry name" value="CONSERVED OLIGOMERIC GOLGI COMPLEX SUBUNIT 8"/>
    <property type="match status" value="1"/>
</dbReference>
<dbReference type="EMBL" id="JABAYA010000035">
    <property type="protein sequence ID" value="KAF7728533.1"/>
    <property type="molecule type" value="Genomic_DNA"/>
</dbReference>
<feature type="compositionally biased region" description="Polar residues" evidence="9">
    <location>
        <begin position="580"/>
        <end position="593"/>
    </location>
</feature>
<sequence length="593" mass="66935">MSTASPQTIATSTNGVDGNDDLLNLLTDSWNQQQREAVHTSQWTRDYLARLTSLPLDQLVREPVDLRAEQIKMRHDAQQLAFQDYPAFIHAQSCRTQVDETLDSLGGHLDQFISAIPSLQEACQTFVTEAKAIANERNKITRVLEHQNVLVDLLEIPQLMETCVWNGYYSEAMDLASHVRLLSMRYPLPVIRSIQQQVQSSSDLMLAQLISHLRQPIKLANTMSVVGYLRRMDAFESETELQILFLRCRHDFLEQRIGRTASEYKDGADYLKRYIDGMREQMFEITTQYMSVFSSDKGEPTVLLSEYMVHLIKSMKATLVDHLRQIKDTSALASLLTQLQYCGMSLSRVGLDFRHLFVNAFEEALRPLILQRIDQATAEFVRTLADETNAWMSTAKLNITPQEDEAKRQPHQPPMLLVDYLPLAVFTNGILSCLNALRVLPAISLFEPIQNHLDACFMEIGNAIRQYADQHAKSDTQPNYLPSFTSAYVRCCVPFLRGCLQDGIYGGVLHGVDTSIDEDLDRLLRDYLSPLDVVQSSLPTEEQSLLPSEDQSIPANEEHVSSPSEGQPVPAKEEHAPSPSEEQSVSGNEDIST</sequence>
<evidence type="ECO:0000256" key="6">
    <source>
        <dbReference type="ARBA" id="ARBA00023034"/>
    </source>
</evidence>
<evidence type="ECO:0000313" key="10">
    <source>
        <dbReference type="EMBL" id="KAF7728533.1"/>
    </source>
</evidence>
<dbReference type="OrthoDB" id="1661054at2759"/>
<dbReference type="Proteomes" id="UP000605846">
    <property type="component" value="Unassembled WGS sequence"/>
</dbReference>
<keyword evidence="7" id="KW-0472">Membrane</keyword>
<comment type="caution">
    <text evidence="10">The sequence shown here is derived from an EMBL/GenBank/DDBJ whole genome shotgun (WGS) entry which is preliminary data.</text>
</comment>
<gene>
    <name evidence="10" type="ORF">EC973_005937</name>
</gene>
<keyword evidence="5" id="KW-0653">Protein transport</keyword>
<evidence type="ECO:0000256" key="4">
    <source>
        <dbReference type="ARBA" id="ARBA00022448"/>
    </source>
</evidence>
<evidence type="ECO:0000256" key="5">
    <source>
        <dbReference type="ARBA" id="ARBA00022927"/>
    </source>
</evidence>
<dbReference type="GO" id="GO:0015031">
    <property type="term" value="P:protein transport"/>
    <property type="evidence" value="ECO:0007669"/>
    <property type="project" value="UniProtKB-KW"/>
</dbReference>
<feature type="region of interest" description="Disordered" evidence="9">
    <location>
        <begin position="538"/>
        <end position="593"/>
    </location>
</feature>
<protein>
    <recommendedName>
        <fullName evidence="3">Conserved oligomeric Golgi complex subunit 8</fullName>
    </recommendedName>
    <alternativeName>
        <fullName evidence="8">Component of oligomeric Golgi complex 8</fullName>
    </alternativeName>
</protein>
<dbReference type="GO" id="GO:0017119">
    <property type="term" value="C:Golgi transport complex"/>
    <property type="evidence" value="ECO:0007669"/>
    <property type="project" value="InterPro"/>
</dbReference>
<dbReference type="GO" id="GO:0006891">
    <property type="term" value="P:intra-Golgi vesicle-mediated transport"/>
    <property type="evidence" value="ECO:0007669"/>
    <property type="project" value="TreeGrafter"/>
</dbReference>
<dbReference type="AlphaFoldDB" id="A0A8H7EUP3"/>
<evidence type="ECO:0000256" key="3">
    <source>
        <dbReference type="ARBA" id="ARBA00020983"/>
    </source>
</evidence>
<comment type="subcellular location">
    <subcellularLocation>
        <location evidence="1">Golgi apparatus membrane</location>
        <topology evidence="1">Peripheral membrane protein</topology>
    </subcellularLocation>
</comment>
<dbReference type="GO" id="GO:0000139">
    <property type="term" value="C:Golgi membrane"/>
    <property type="evidence" value="ECO:0007669"/>
    <property type="project" value="UniProtKB-SubCell"/>
</dbReference>
<comment type="similarity">
    <text evidence="2">Belongs to the COG8 family.</text>
</comment>
<dbReference type="Pfam" id="PF04124">
    <property type="entry name" value="Dor1"/>
    <property type="match status" value="1"/>
</dbReference>
<keyword evidence="11" id="KW-1185">Reference proteome</keyword>
<reference evidence="10" key="1">
    <citation type="submission" date="2020-01" db="EMBL/GenBank/DDBJ databases">
        <title>Genome Sequencing of Three Apophysomyces-Like Fungal Strains Confirms a Novel Fungal Genus in the Mucoromycota with divergent Burkholderia-like Endosymbiotic Bacteria.</title>
        <authorList>
            <person name="Stajich J.E."/>
            <person name="Macias A.M."/>
            <person name="Carter-House D."/>
            <person name="Lovett B."/>
            <person name="Kasson L.R."/>
            <person name="Berry K."/>
            <person name="Grigoriev I."/>
            <person name="Chang Y."/>
            <person name="Spatafora J."/>
            <person name="Kasson M.T."/>
        </authorList>
    </citation>
    <scope>NUCLEOTIDE SEQUENCE</scope>
    <source>
        <strain evidence="10">NRRL A-21654</strain>
    </source>
</reference>
<proteinExistence type="inferred from homology"/>
<keyword evidence="4" id="KW-0813">Transport</keyword>
<evidence type="ECO:0000313" key="11">
    <source>
        <dbReference type="Proteomes" id="UP000605846"/>
    </source>
</evidence>
<evidence type="ECO:0000256" key="2">
    <source>
        <dbReference type="ARBA" id="ARBA00006419"/>
    </source>
</evidence>
<dbReference type="PANTHER" id="PTHR21311">
    <property type="entry name" value="CONSERVED OLIGOMERIC GOLGI COMPLEX COMPONENT 8"/>
    <property type="match status" value="1"/>
</dbReference>
<dbReference type="InterPro" id="IPR007255">
    <property type="entry name" value="COG8"/>
</dbReference>
<keyword evidence="6" id="KW-0333">Golgi apparatus</keyword>
<accession>A0A8H7EUP3</accession>
<evidence type="ECO:0000256" key="7">
    <source>
        <dbReference type="ARBA" id="ARBA00023136"/>
    </source>
</evidence>
<evidence type="ECO:0000256" key="8">
    <source>
        <dbReference type="ARBA" id="ARBA00031347"/>
    </source>
</evidence>
<organism evidence="10 11">
    <name type="scientific">Apophysomyces ossiformis</name>
    <dbReference type="NCBI Taxonomy" id="679940"/>
    <lineage>
        <taxon>Eukaryota</taxon>
        <taxon>Fungi</taxon>
        <taxon>Fungi incertae sedis</taxon>
        <taxon>Mucoromycota</taxon>
        <taxon>Mucoromycotina</taxon>
        <taxon>Mucoromycetes</taxon>
        <taxon>Mucorales</taxon>
        <taxon>Mucorineae</taxon>
        <taxon>Mucoraceae</taxon>
        <taxon>Apophysomyces</taxon>
    </lineage>
</organism>